<feature type="domain" description="DUF7742" evidence="2">
    <location>
        <begin position="2"/>
        <end position="85"/>
    </location>
</feature>
<organism evidence="3 4">
    <name type="scientific">Thioclava indica</name>
    <dbReference type="NCBI Taxonomy" id="1353528"/>
    <lineage>
        <taxon>Bacteria</taxon>
        <taxon>Pseudomonadati</taxon>
        <taxon>Pseudomonadota</taxon>
        <taxon>Alphaproteobacteria</taxon>
        <taxon>Rhodobacterales</taxon>
        <taxon>Paracoccaceae</taxon>
        <taxon>Thioclava</taxon>
    </lineage>
</organism>
<proteinExistence type="predicted"/>
<dbReference type="OrthoDB" id="7863415at2"/>
<feature type="region of interest" description="Disordered" evidence="1">
    <location>
        <begin position="89"/>
        <end position="108"/>
    </location>
</feature>
<dbReference type="EMBL" id="AUNB01000029">
    <property type="protein sequence ID" value="KEO59224.1"/>
    <property type="molecule type" value="Genomic_DNA"/>
</dbReference>
<comment type="caution">
    <text evidence="3">The sequence shown here is derived from an EMBL/GenBank/DDBJ whole genome shotgun (WGS) entry which is preliminary data.</text>
</comment>
<evidence type="ECO:0000313" key="4">
    <source>
        <dbReference type="Proteomes" id="UP000027471"/>
    </source>
</evidence>
<protein>
    <recommendedName>
        <fullName evidence="2">DUF7742 domain-containing protein</fullName>
    </recommendedName>
</protein>
<dbReference type="Proteomes" id="UP000027471">
    <property type="component" value="Unassembled WGS sequence"/>
</dbReference>
<dbReference type="InterPro" id="IPR056644">
    <property type="entry name" value="DUF7742"/>
</dbReference>
<name>A0A074JRY2_9RHOB</name>
<dbReference type="Pfam" id="PF24891">
    <property type="entry name" value="DUF7742"/>
    <property type="match status" value="1"/>
</dbReference>
<dbReference type="eggNOG" id="ENOG5031HPC">
    <property type="taxonomic scope" value="Bacteria"/>
</dbReference>
<accession>A0A074JRY2</accession>
<dbReference type="AlphaFoldDB" id="A0A074JRY2"/>
<keyword evidence="4" id="KW-1185">Reference proteome</keyword>
<evidence type="ECO:0000313" key="3">
    <source>
        <dbReference type="EMBL" id="KEO59224.1"/>
    </source>
</evidence>
<gene>
    <name evidence="3" type="ORF">DT23_03880</name>
</gene>
<dbReference type="STRING" id="1353528.DT23_03880"/>
<sequence>MRPVLDGDLIALARVVMAWPVADRSARLAEAIAQVEAADAHRVREGRAHPKWGNGSLMSWALGYPSGRRDAGNPEYLRALALVCTGLSAHQSDGKSHAPLPLPGRQPM</sequence>
<evidence type="ECO:0000259" key="2">
    <source>
        <dbReference type="Pfam" id="PF24891"/>
    </source>
</evidence>
<evidence type="ECO:0000256" key="1">
    <source>
        <dbReference type="SAM" id="MobiDB-lite"/>
    </source>
</evidence>
<reference evidence="3 4" key="1">
    <citation type="journal article" date="2015" name="Antonie Van Leeuwenhoek">
        <title>Thioclava indica sp. nov., isolated from surface seawater of the Indian Ocean.</title>
        <authorList>
            <person name="Liu Y."/>
            <person name="Lai Q."/>
            <person name="Du J."/>
            <person name="Xu H."/>
            <person name="Jiang L."/>
            <person name="Shao Z."/>
        </authorList>
    </citation>
    <scope>NUCLEOTIDE SEQUENCE [LARGE SCALE GENOMIC DNA]</scope>
    <source>
        <strain evidence="3 4">DT23-4</strain>
    </source>
</reference>
<dbReference type="RefSeq" id="WP_051697204.1">
    <property type="nucleotide sequence ID" value="NZ_AUNB01000029.1"/>
</dbReference>